<evidence type="ECO:0000256" key="15">
    <source>
        <dbReference type="NCBIfam" id="TIGR01816"/>
    </source>
</evidence>
<keyword evidence="7 20" id="KW-0813">Transport</keyword>
<dbReference type="GO" id="GO:0022900">
    <property type="term" value="P:electron transport chain"/>
    <property type="evidence" value="ECO:0007669"/>
    <property type="project" value="UniProtKB-UniRule"/>
</dbReference>
<dbReference type="InterPro" id="IPR037099">
    <property type="entry name" value="Fum_R/Succ_DH_flav-like_C_sf"/>
</dbReference>
<dbReference type="InterPro" id="IPR036188">
    <property type="entry name" value="FAD/NAD-bd_sf"/>
</dbReference>
<evidence type="ECO:0000256" key="12">
    <source>
        <dbReference type="ARBA" id="ARBA00023002"/>
    </source>
</evidence>
<dbReference type="PANTHER" id="PTHR11632:SF51">
    <property type="entry name" value="SUCCINATE DEHYDROGENASE [UBIQUINONE] FLAVOPROTEIN SUBUNIT, MITOCHONDRIAL"/>
    <property type="match status" value="1"/>
</dbReference>
<evidence type="ECO:0000256" key="10">
    <source>
        <dbReference type="ARBA" id="ARBA00022827"/>
    </source>
</evidence>
<dbReference type="Proteomes" id="UP000266273">
    <property type="component" value="Unassembled WGS sequence"/>
</dbReference>
<dbReference type="FunFam" id="4.10.80.40:FF:000002">
    <property type="entry name" value="Succinate dehydrogenase [ubiquinone] flavoprotein subunit, mitochondrial"/>
    <property type="match status" value="1"/>
</dbReference>
<sequence>MNSQMNGNGAATSAPGVNGRAYPFNDHSYDVVVVGAGGAGLRATLGCAEAGLKTACVTKVFPTRSHTVAAQGGIAASLGNMGADDWRWHMYDTVKGSDWLGDQDAIEYLCRHAPAAVYELEHYGMPFSRTDDGKIYQRPFGGMTTQFGEGPPAQRTCAAADRTGHAMLHTLYGQSLRHSAEFFIEYFALDLIMDEDGVCRGVVALCLDDGSVHRIRAHKTILATGGYGRAYYSCTSAHTCTGDGNAMVLRAGLPLQDMEFVQFHPTGIFDAGVLITEGARGEGGYLTNSEGERFMERYAPSAKDLASRDVVSRAMTIEIREGRGVGPNKDHIHLHLEHLDPEVLAERLPGITEAAKVFANVDLTREPIPVLPTVHYNMGGIPTNVHGEVVSPRGGNPDSPVPGLMAIGEAACASVHGANRLGSNSLIDLVVFGRAAANHCADTIEPNTPHRELPKDAGDKAIARLDYFRYADGGTPTAQLRADMQKAMQENCAVFRTQEILDEGIERMANIWSGVEDIKVTDRSLIWNTDLVETLEFDNLIAQSAVTIHSAANRTESRGAHAREDYPDRDDENWMKHTLSWADTEALKVRLDYRPVHSYTLTNDITYIEPKARVY</sequence>
<comment type="caution">
    <text evidence="23">The sequence shown here is derived from an EMBL/GenBank/DDBJ whole genome shotgun (WGS) entry which is preliminary data.</text>
</comment>
<dbReference type="NCBIfam" id="TIGR01816">
    <property type="entry name" value="sdhA_forward"/>
    <property type="match status" value="1"/>
</dbReference>
<dbReference type="AlphaFoldDB" id="A0A397Q6U2"/>
<dbReference type="UniPathway" id="UPA00223">
    <property type="reaction ID" value="UER01005"/>
</dbReference>
<dbReference type="InterPro" id="IPR030664">
    <property type="entry name" value="SdhA/FrdA/AprA"/>
</dbReference>
<feature type="binding site" evidence="18">
    <location>
        <position position="409"/>
    </location>
    <ligand>
        <name>FAD</name>
        <dbReference type="ChEBI" id="CHEBI:57692"/>
    </ligand>
</feature>
<dbReference type="InterPro" id="IPR003952">
    <property type="entry name" value="FRD_SDH_FAD_BS"/>
</dbReference>
<dbReference type="GO" id="GO:0008177">
    <property type="term" value="F:succinate dehydrogenase (quinone) activity"/>
    <property type="evidence" value="ECO:0007669"/>
    <property type="project" value="UniProtKB-EC"/>
</dbReference>
<evidence type="ECO:0000256" key="8">
    <source>
        <dbReference type="ARBA" id="ARBA00022532"/>
    </source>
</evidence>
<dbReference type="EC" id="1.3.5.1" evidence="5 20"/>
<comment type="similarity">
    <text evidence="3 20">Belongs to the FAD-dependent oxidoreductase 2 family. FRD/SDH subfamily.</text>
</comment>
<gene>
    <name evidence="23" type="ORF">BXY53_1912</name>
</gene>
<comment type="pathway">
    <text evidence="2 20">Carbohydrate metabolism; tricarboxylic acid cycle; fumarate from succinate (bacterial route): step 1/1.</text>
</comment>
<evidence type="ECO:0000256" key="20">
    <source>
        <dbReference type="RuleBase" id="RU362051"/>
    </source>
</evidence>
<feature type="active site" description="Proton acceptor" evidence="16">
    <location>
        <position position="308"/>
    </location>
</feature>
<feature type="binding site" evidence="18">
    <location>
        <begin position="58"/>
        <end position="73"/>
    </location>
    <ligand>
        <name>FAD</name>
        <dbReference type="ChEBI" id="CHEBI:57692"/>
    </ligand>
</feature>
<evidence type="ECO:0000256" key="19">
    <source>
        <dbReference type="PIRSR" id="PIRSR611281-4"/>
    </source>
</evidence>
<evidence type="ECO:0000256" key="14">
    <source>
        <dbReference type="ARBA" id="ARBA00049220"/>
    </source>
</evidence>
<evidence type="ECO:0000256" key="9">
    <source>
        <dbReference type="ARBA" id="ARBA00022630"/>
    </source>
</evidence>
<keyword evidence="10 18" id="KW-0274">FAD</keyword>
<evidence type="ECO:0000256" key="4">
    <source>
        <dbReference type="ARBA" id="ARBA00011294"/>
    </source>
</evidence>
<evidence type="ECO:0000256" key="3">
    <source>
        <dbReference type="ARBA" id="ARBA00008040"/>
    </source>
</evidence>
<dbReference type="Pfam" id="PF02910">
    <property type="entry name" value="Succ_DH_flav_C"/>
    <property type="match status" value="1"/>
</dbReference>
<keyword evidence="11 20" id="KW-0249">Electron transport</keyword>
<feature type="binding site" evidence="17">
    <location>
        <position position="420"/>
    </location>
    <ligand>
        <name>substrate</name>
    </ligand>
</feature>
<dbReference type="Pfam" id="PF00890">
    <property type="entry name" value="FAD_binding_2"/>
    <property type="match status" value="1"/>
</dbReference>
<reference evidence="23 24" key="1">
    <citation type="submission" date="2018-08" db="EMBL/GenBank/DDBJ databases">
        <title>Genomic Encyclopedia of Archaeal and Bacterial Type Strains, Phase II (KMG-II): from individual species to whole genera.</title>
        <authorList>
            <person name="Goeker M."/>
        </authorList>
    </citation>
    <scope>NUCLEOTIDE SEQUENCE [LARGE SCALE GENOMIC DNA]</scope>
    <source>
        <strain evidence="23 24">DSM 5002</strain>
    </source>
</reference>
<keyword evidence="20" id="KW-0997">Cell inner membrane</keyword>
<dbReference type="NCBIfam" id="TIGR01812">
    <property type="entry name" value="sdhA_frdA_Gneg"/>
    <property type="match status" value="1"/>
</dbReference>
<protein>
    <recommendedName>
        <fullName evidence="6 15">Succinate dehydrogenase flavoprotein subunit</fullName>
        <ecNumber evidence="5 20">1.3.5.1</ecNumber>
    </recommendedName>
</protein>
<proteinExistence type="inferred from homology"/>
<feature type="binding site" evidence="17">
    <location>
        <position position="276"/>
    </location>
    <ligand>
        <name>substrate</name>
    </ligand>
</feature>
<feature type="binding site" evidence="18">
    <location>
        <position position="243"/>
    </location>
    <ligand>
        <name>FAD</name>
        <dbReference type="ChEBI" id="CHEBI:57692"/>
    </ligand>
</feature>
<dbReference type="FunFam" id="3.90.700.10:FF:000001">
    <property type="entry name" value="Mitochondrial succinate dehydrogenase flavoprotein subunit"/>
    <property type="match status" value="1"/>
</dbReference>
<dbReference type="InterPro" id="IPR014006">
    <property type="entry name" value="Succ_Dhase_FrdA_Gneg"/>
</dbReference>
<keyword evidence="12 20" id="KW-0560">Oxidoreductase</keyword>
<dbReference type="FunFam" id="3.50.50.60:FF:000026">
    <property type="entry name" value="Succinate dehydrogenase flavoprotein subunit"/>
    <property type="match status" value="1"/>
</dbReference>
<dbReference type="GO" id="GO:0006099">
    <property type="term" value="P:tricarboxylic acid cycle"/>
    <property type="evidence" value="ECO:0007669"/>
    <property type="project" value="UniProtKB-UniRule"/>
</dbReference>
<dbReference type="InterPro" id="IPR015939">
    <property type="entry name" value="Fum_Rdtase/Succ_DH_flav-like_C"/>
</dbReference>
<dbReference type="SUPFAM" id="SSF46977">
    <property type="entry name" value="Succinate dehydrogenase/fumarate reductase flavoprotein C-terminal domain"/>
    <property type="match status" value="1"/>
</dbReference>
<dbReference type="PANTHER" id="PTHR11632">
    <property type="entry name" value="SUCCINATE DEHYDROGENASE 2 FLAVOPROTEIN SUBUNIT"/>
    <property type="match status" value="1"/>
</dbReference>
<feature type="binding site" evidence="17">
    <location>
        <position position="375"/>
    </location>
    <ligand>
        <name>substrate</name>
    </ligand>
</feature>
<dbReference type="Gene3D" id="3.50.50.60">
    <property type="entry name" value="FAD/NAD(P)-binding domain"/>
    <property type="match status" value="1"/>
</dbReference>
<feature type="binding site" evidence="17">
    <location>
        <position position="264"/>
    </location>
    <ligand>
        <name>substrate</name>
    </ligand>
</feature>
<dbReference type="Gene3D" id="4.10.80.40">
    <property type="entry name" value="succinate dehydrogenase protein domain"/>
    <property type="match status" value="1"/>
</dbReference>
<feature type="domain" description="FAD-dependent oxidoreductase 2 FAD-binding" evidence="21">
    <location>
        <begin position="30"/>
        <end position="426"/>
    </location>
</feature>
<evidence type="ECO:0000313" key="24">
    <source>
        <dbReference type="Proteomes" id="UP000266273"/>
    </source>
</evidence>
<dbReference type="InterPro" id="IPR011281">
    <property type="entry name" value="Succ_DH_flav_su_fwd"/>
</dbReference>
<comment type="cofactor">
    <cofactor evidence="18">
        <name>FAD</name>
        <dbReference type="ChEBI" id="CHEBI:57692"/>
    </cofactor>
    <text evidence="18">Flavinylated by SdhE, about 5% flavinylation occurs in the absence of SdhE.</text>
</comment>
<dbReference type="EMBL" id="QXDF01000001">
    <property type="protein sequence ID" value="RIA56802.1"/>
    <property type="molecule type" value="Genomic_DNA"/>
</dbReference>
<evidence type="ECO:0000313" key="23">
    <source>
        <dbReference type="EMBL" id="RIA56802.1"/>
    </source>
</evidence>
<keyword evidence="24" id="KW-1185">Reference proteome</keyword>
<comment type="subunit">
    <text evidence="4">Part of an enzyme complex containing four subunits: a flavoprotein, an iron-sulfur, cytochrome b-556, and a hydrophobic anchor protein.</text>
</comment>
<accession>A0A397Q6U2</accession>
<dbReference type="FunFam" id="1.20.58.100:FF:000001">
    <property type="entry name" value="Succinate dehydrogenase flavoprotein subunit (SdhA)"/>
    <property type="match status" value="1"/>
</dbReference>
<feature type="modified residue" description="Tele-8alpha-FAD histidine" evidence="19">
    <location>
        <position position="66"/>
    </location>
</feature>
<name>A0A397Q6U2_9HYPH</name>
<dbReference type="SUPFAM" id="SSF51905">
    <property type="entry name" value="FAD/NAD(P)-binding domain"/>
    <property type="match status" value="1"/>
</dbReference>
<dbReference type="SUPFAM" id="SSF56425">
    <property type="entry name" value="Succinate dehydrogenase/fumarate reductase flavoprotein, catalytic domain"/>
    <property type="match status" value="1"/>
</dbReference>
<dbReference type="PROSITE" id="PS00504">
    <property type="entry name" value="FRD_SDH_FAD_BINDING"/>
    <property type="match status" value="1"/>
</dbReference>
<evidence type="ECO:0000256" key="6">
    <source>
        <dbReference type="ARBA" id="ARBA00019965"/>
    </source>
</evidence>
<keyword evidence="9 18" id="KW-0285">Flavoprotein</keyword>
<evidence type="ECO:0000256" key="18">
    <source>
        <dbReference type="PIRSR" id="PIRSR611281-3"/>
    </source>
</evidence>
<evidence type="ECO:0000256" key="13">
    <source>
        <dbReference type="ARBA" id="ARBA00023136"/>
    </source>
</evidence>
<comment type="catalytic activity">
    <reaction evidence="14 20">
        <text>a quinone + succinate = fumarate + a quinol</text>
        <dbReference type="Rhea" id="RHEA:40523"/>
        <dbReference type="ChEBI" id="CHEBI:24646"/>
        <dbReference type="ChEBI" id="CHEBI:29806"/>
        <dbReference type="ChEBI" id="CHEBI:30031"/>
        <dbReference type="ChEBI" id="CHEBI:132124"/>
        <dbReference type="EC" id="1.3.5.1"/>
    </reaction>
</comment>
<dbReference type="GO" id="GO:0009055">
    <property type="term" value="F:electron transfer activity"/>
    <property type="evidence" value="ECO:0007669"/>
    <property type="project" value="TreeGrafter"/>
</dbReference>
<dbReference type="Gene3D" id="1.20.58.100">
    <property type="entry name" value="Fumarate reductase/succinate dehydrogenase flavoprotein-like, C-terminal domain"/>
    <property type="match status" value="1"/>
</dbReference>
<evidence type="ECO:0000256" key="2">
    <source>
        <dbReference type="ARBA" id="ARBA00004894"/>
    </source>
</evidence>
<dbReference type="PIRSF" id="PIRSF000171">
    <property type="entry name" value="SDHA_APRA_LASPO"/>
    <property type="match status" value="1"/>
</dbReference>
<dbReference type="GO" id="GO:0050660">
    <property type="term" value="F:flavin adenine dinucleotide binding"/>
    <property type="evidence" value="ECO:0007669"/>
    <property type="project" value="UniProtKB-UniRule"/>
</dbReference>
<evidence type="ECO:0000256" key="7">
    <source>
        <dbReference type="ARBA" id="ARBA00022448"/>
    </source>
</evidence>
<dbReference type="GO" id="GO:0005886">
    <property type="term" value="C:plasma membrane"/>
    <property type="evidence" value="ECO:0007669"/>
    <property type="project" value="UniProtKB-SubCell"/>
</dbReference>
<dbReference type="OrthoDB" id="9806724at2"/>
<dbReference type="InterPro" id="IPR003953">
    <property type="entry name" value="FAD-dep_OxRdtase_2_FAD-bd"/>
</dbReference>
<feature type="binding site" evidence="18">
    <location>
        <begin position="35"/>
        <end position="40"/>
    </location>
    <ligand>
        <name>FAD</name>
        <dbReference type="ChEBI" id="CHEBI:57692"/>
    </ligand>
</feature>
<dbReference type="RefSeq" id="WP_119061565.1">
    <property type="nucleotide sequence ID" value="NZ_QXDF01000001.1"/>
</dbReference>
<organism evidence="23 24">
    <name type="scientific">Dichotomicrobium thermohalophilum</name>
    <dbReference type="NCBI Taxonomy" id="933063"/>
    <lineage>
        <taxon>Bacteria</taxon>
        <taxon>Pseudomonadati</taxon>
        <taxon>Pseudomonadota</taxon>
        <taxon>Alphaproteobacteria</taxon>
        <taxon>Hyphomicrobiales</taxon>
        <taxon>Hyphomicrobiaceae</taxon>
        <taxon>Dichotomicrobium</taxon>
    </lineage>
</organism>
<evidence type="ECO:0000256" key="16">
    <source>
        <dbReference type="PIRSR" id="PIRSR000171-1"/>
    </source>
</evidence>
<evidence type="ECO:0000256" key="17">
    <source>
        <dbReference type="PIRSR" id="PIRSR611281-2"/>
    </source>
</evidence>
<evidence type="ECO:0000259" key="21">
    <source>
        <dbReference type="Pfam" id="PF00890"/>
    </source>
</evidence>
<dbReference type="InterPro" id="IPR027477">
    <property type="entry name" value="Succ_DH/fumarate_Rdtase_cat_sf"/>
</dbReference>
<evidence type="ECO:0000256" key="11">
    <source>
        <dbReference type="ARBA" id="ARBA00022982"/>
    </source>
</evidence>
<comment type="subcellular location">
    <subcellularLocation>
        <location evidence="1 20">Cell inner membrane</location>
        <topology evidence="1 20">Peripheral membrane protein</topology>
        <orientation evidence="1 20">Cytoplasmic side</orientation>
    </subcellularLocation>
</comment>
<evidence type="ECO:0000256" key="5">
    <source>
        <dbReference type="ARBA" id="ARBA00012792"/>
    </source>
</evidence>
<keyword evidence="13 20" id="KW-0472">Membrane</keyword>
<feature type="binding site" evidence="18">
    <location>
        <begin position="425"/>
        <end position="426"/>
    </location>
    <ligand>
        <name>FAD</name>
        <dbReference type="ChEBI" id="CHEBI:57692"/>
    </ligand>
</feature>
<feature type="domain" description="Fumarate reductase/succinate dehydrogenase flavoprotein-like C-terminal" evidence="22">
    <location>
        <begin position="481"/>
        <end position="615"/>
    </location>
</feature>
<keyword evidence="20" id="KW-1003">Cell membrane</keyword>
<dbReference type="Gene3D" id="3.90.700.10">
    <property type="entry name" value="Succinate dehydrogenase/fumarate reductase flavoprotein, catalytic domain"/>
    <property type="match status" value="1"/>
</dbReference>
<evidence type="ECO:0000256" key="1">
    <source>
        <dbReference type="ARBA" id="ARBA00004515"/>
    </source>
</evidence>
<evidence type="ECO:0000259" key="22">
    <source>
        <dbReference type="Pfam" id="PF02910"/>
    </source>
</evidence>
<keyword evidence="8 20" id="KW-0816">Tricarboxylic acid cycle</keyword>